<organism evidence="1 2">
    <name type="scientific">Batillaria attramentaria</name>
    <dbReference type="NCBI Taxonomy" id="370345"/>
    <lineage>
        <taxon>Eukaryota</taxon>
        <taxon>Metazoa</taxon>
        <taxon>Spiralia</taxon>
        <taxon>Lophotrochozoa</taxon>
        <taxon>Mollusca</taxon>
        <taxon>Gastropoda</taxon>
        <taxon>Caenogastropoda</taxon>
        <taxon>Sorbeoconcha</taxon>
        <taxon>Cerithioidea</taxon>
        <taxon>Batillariidae</taxon>
        <taxon>Batillaria</taxon>
    </lineage>
</organism>
<sequence length="206" mass="23350">MTREIRAGADNGGVKTQRDSTASWPLILGQTGLAAADAKYNKKGLLLDTLTMFNQQAFQWRRGRTGILGWHAAFNDGVVMAATTFLISWISTAETSRKQKQYSQQDKRILHLQAAFEVEEGKTLLNSASVSIRPIKRHGRMYLTIYSANQVPTRVYPPIGCRVPCGGRRAHCCDRDTERQLHYRWGSTAQQSYYHTPLLQERKIYS</sequence>
<dbReference type="EMBL" id="JACVVK020000255">
    <property type="protein sequence ID" value="KAK7481893.1"/>
    <property type="molecule type" value="Genomic_DNA"/>
</dbReference>
<reference evidence="1 2" key="1">
    <citation type="journal article" date="2023" name="Sci. Data">
        <title>Genome assembly of the Korean intertidal mud-creeper Batillaria attramentaria.</title>
        <authorList>
            <person name="Patra A.K."/>
            <person name="Ho P.T."/>
            <person name="Jun S."/>
            <person name="Lee S.J."/>
            <person name="Kim Y."/>
            <person name="Won Y.J."/>
        </authorList>
    </citation>
    <scope>NUCLEOTIDE SEQUENCE [LARGE SCALE GENOMIC DNA]</scope>
    <source>
        <strain evidence="1">Wonlab-2016</strain>
    </source>
</reference>
<evidence type="ECO:0000313" key="1">
    <source>
        <dbReference type="EMBL" id="KAK7481893.1"/>
    </source>
</evidence>
<evidence type="ECO:0000313" key="2">
    <source>
        <dbReference type="Proteomes" id="UP001519460"/>
    </source>
</evidence>
<proteinExistence type="predicted"/>
<dbReference type="AlphaFoldDB" id="A0ABD0K493"/>
<protein>
    <submittedName>
        <fullName evidence="1">Uncharacterized protein</fullName>
    </submittedName>
</protein>
<accession>A0ABD0K493</accession>
<keyword evidence="2" id="KW-1185">Reference proteome</keyword>
<dbReference type="Proteomes" id="UP001519460">
    <property type="component" value="Unassembled WGS sequence"/>
</dbReference>
<comment type="caution">
    <text evidence="1">The sequence shown here is derived from an EMBL/GenBank/DDBJ whole genome shotgun (WGS) entry which is preliminary data.</text>
</comment>
<name>A0ABD0K493_9CAEN</name>
<gene>
    <name evidence="1" type="ORF">BaRGS_00026919</name>
</gene>